<feature type="signal peptide" evidence="5">
    <location>
        <begin position="1"/>
        <end position="25"/>
    </location>
</feature>
<dbReference type="InterPro" id="IPR051794">
    <property type="entry name" value="PG_Endopeptidase_C40"/>
</dbReference>
<dbReference type="EMBL" id="RBXR01000001">
    <property type="protein sequence ID" value="RKT74331.1"/>
    <property type="molecule type" value="Genomic_DNA"/>
</dbReference>
<comment type="caution">
    <text evidence="7">The sequence shown here is derived from an EMBL/GenBank/DDBJ whole genome shotgun (WGS) entry which is preliminary data.</text>
</comment>
<keyword evidence="4" id="KW-0788">Thiol protease</keyword>
<gene>
    <name evidence="7" type="ORF">DFJ66_7675</name>
</gene>
<dbReference type="PROSITE" id="PS51935">
    <property type="entry name" value="NLPC_P60"/>
    <property type="match status" value="1"/>
</dbReference>
<organism evidence="7 8">
    <name type="scientific">Saccharothrix variisporea</name>
    <dbReference type="NCBI Taxonomy" id="543527"/>
    <lineage>
        <taxon>Bacteria</taxon>
        <taxon>Bacillati</taxon>
        <taxon>Actinomycetota</taxon>
        <taxon>Actinomycetes</taxon>
        <taxon>Pseudonocardiales</taxon>
        <taxon>Pseudonocardiaceae</taxon>
        <taxon>Saccharothrix</taxon>
    </lineage>
</organism>
<dbReference type="SUPFAM" id="SSF54001">
    <property type="entry name" value="Cysteine proteinases"/>
    <property type="match status" value="1"/>
</dbReference>
<dbReference type="PANTHER" id="PTHR47359">
    <property type="entry name" value="PEPTIDOGLYCAN DL-ENDOPEPTIDASE CWLO"/>
    <property type="match status" value="1"/>
</dbReference>
<evidence type="ECO:0000256" key="3">
    <source>
        <dbReference type="ARBA" id="ARBA00022801"/>
    </source>
</evidence>
<feature type="domain" description="NlpC/P60" evidence="6">
    <location>
        <begin position="44"/>
        <end position="196"/>
    </location>
</feature>
<dbReference type="Proteomes" id="UP000272729">
    <property type="component" value="Unassembled WGS sequence"/>
</dbReference>
<evidence type="ECO:0000256" key="2">
    <source>
        <dbReference type="ARBA" id="ARBA00022670"/>
    </source>
</evidence>
<evidence type="ECO:0000259" key="6">
    <source>
        <dbReference type="PROSITE" id="PS51935"/>
    </source>
</evidence>
<keyword evidence="8" id="KW-1185">Reference proteome</keyword>
<evidence type="ECO:0000256" key="5">
    <source>
        <dbReference type="SAM" id="SignalP"/>
    </source>
</evidence>
<dbReference type="Gene3D" id="3.90.1720.10">
    <property type="entry name" value="endopeptidase domain like (from Nostoc punctiforme)"/>
    <property type="match status" value="1"/>
</dbReference>
<name>A0A495XIL2_9PSEU</name>
<dbReference type="InterPro" id="IPR000064">
    <property type="entry name" value="NLP_P60_dom"/>
</dbReference>
<reference evidence="7 8" key="1">
    <citation type="submission" date="2018-10" db="EMBL/GenBank/DDBJ databases">
        <title>Sequencing the genomes of 1000 actinobacteria strains.</title>
        <authorList>
            <person name="Klenk H.-P."/>
        </authorList>
    </citation>
    <scope>NUCLEOTIDE SEQUENCE [LARGE SCALE GENOMIC DNA]</scope>
    <source>
        <strain evidence="7 8">DSM 43911</strain>
    </source>
</reference>
<evidence type="ECO:0000256" key="1">
    <source>
        <dbReference type="ARBA" id="ARBA00007074"/>
    </source>
</evidence>
<keyword evidence="2" id="KW-0645">Protease</keyword>
<dbReference type="InterPro" id="IPR038765">
    <property type="entry name" value="Papain-like_cys_pep_sf"/>
</dbReference>
<feature type="chain" id="PRO_5038708442" evidence="5">
    <location>
        <begin position="26"/>
        <end position="505"/>
    </location>
</feature>
<dbReference type="GO" id="GO:0008234">
    <property type="term" value="F:cysteine-type peptidase activity"/>
    <property type="evidence" value="ECO:0007669"/>
    <property type="project" value="UniProtKB-KW"/>
</dbReference>
<sequence length="505" mass="53535">MTKTTMTRLLLALAMVLGAIGLDLAAVPTASAAPACGVLADGAAQEAQDAVARACDQIGTPYSWGGGHAGQPGPSYGLCDPANGAPNDCHVLGLDCSGFVRYAYYLAVDQDIMNGITTTQWQSSRVVDRFTAAEGYDPLLPGDLLFYGSNLHHVAMYLGGGYIVEAPYSGASVRVAPTSTHSDYYGAIRLYHGGTSSRPVPGAHRIAYSEGGDLWAKDGELGAEAEFQESDVKEFQLEDERVGVLTDAGALLVKDGDLGPGWHTVDADSVTAFELDGDRIAYAEGEDLYVTEGELGSEAVLQDAPAAKFQIEGDRVGVLTPDGTLKVKAGDLGPGWTDIATGVTSFQLHGTRIAYTEGGDLWAQEGDLDEPSEFQEHDVVEYQLSGDRLAARTSSGALLVKEGDLGPGWYTVNTDSVTSFQLDGMRIAFTEGGDLWVREGDLDAPQQLLTGGVTRFQIDGDRVAVLLGDDLEVKEGALQADWFPVDPDSVTDFQIGADRNRPVRV</sequence>
<keyword evidence="3 7" id="KW-0378">Hydrolase</keyword>
<evidence type="ECO:0000256" key="4">
    <source>
        <dbReference type="ARBA" id="ARBA00022807"/>
    </source>
</evidence>
<dbReference type="AlphaFoldDB" id="A0A495XIL2"/>
<evidence type="ECO:0000313" key="7">
    <source>
        <dbReference type="EMBL" id="RKT74331.1"/>
    </source>
</evidence>
<protein>
    <submittedName>
        <fullName evidence="7">Cell wall-associated NlpC family hydrolase</fullName>
    </submittedName>
</protein>
<dbReference type="GO" id="GO:0006508">
    <property type="term" value="P:proteolysis"/>
    <property type="evidence" value="ECO:0007669"/>
    <property type="project" value="UniProtKB-KW"/>
</dbReference>
<proteinExistence type="inferred from homology"/>
<accession>A0A495XIL2</accession>
<evidence type="ECO:0000313" key="8">
    <source>
        <dbReference type="Proteomes" id="UP000272729"/>
    </source>
</evidence>
<comment type="similarity">
    <text evidence="1">Belongs to the peptidase C40 family.</text>
</comment>
<keyword evidence="5" id="KW-0732">Signal</keyword>
<dbReference type="PANTHER" id="PTHR47359:SF3">
    <property type="entry name" value="NLP_P60 DOMAIN-CONTAINING PROTEIN-RELATED"/>
    <property type="match status" value="1"/>
</dbReference>
<dbReference type="Pfam" id="PF00877">
    <property type="entry name" value="NLPC_P60"/>
    <property type="match status" value="1"/>
</dbReference>